<evidence type="ECO:0000256" key="8">
    <source>
        <dbReference type="SAM" id="MobiDB-lite"/>
    </source>
</evidence>
<comment type="subcellular location">
    <subcellularLocation>
        <location evidence="7">Nucleus</location>
    </subcellularLocation>
    <subcellularLocation>
        <location evidence="7">Mitochondrion</location>
    </subcellularLocation>
</comment>
<dbReference type="Proteomes" id="UP000006039">
    <property type="component" value="Unassembled WGS sequence"/>
</dbReference>
<dbReference type="SUPFAM" id="SSF48150">
    <property type="entry name" value="DNA-glycosylase"/>
    <property type="match status" value="1"/>
</dbReference>
<keyword evidence="5 7" id="KW-0456">Lyase</keyword>
<keyword evidence="12" id="KW-1185">Reference proteome</keyword>
<dbReference type="HAMAP" id="MF_03183">
    <property type="entry name" value="Endonuclease_III_Nth"/>
    <property type="match status" value="1"/>
</dbReference>
<dbReference type="GO" id="GO:0003677">
    <property type="term" value="F:DNA binding"/>
    <property type="evidence" value="ECO:0007669"/>
    <property type="project" value="UniProtKB-UniRule"/>
</dbReference>
<keyword evidence="7" id="KW-0496">Mitochondrion</keyword>
<feature type="compositionally biased region" description="Basic and acidic residues" evidence="8">
    <location>
        <begin position="65"/>
        <end position="75"/>
    </location>
</feature>
<comment type="caution">
    <text evidence="7">Lacks conserved residue(s) required for the propagation of feature annotation.</text>
</comment>
<comment type="function">
    <text evidence="7">Bifunctional DNA N-glycosylase with associated apurinic/apyrimidinic (AP) lyase function that catalyzes the first step in base excision repair (BER), the primary repair pathway for the repair of oxidative DNA damage. The DNA N-glycosylase activity releases the damaged DNA base from DNA by cleaving the N-glycosidic bond, leaving an AP site. The AP lyase activity cleaves the phosphodiester bond 3' to the AP site by a beta-elimination. Primarily recognizes and repairs oxidative base damage of pyrimidines.</text>
</comment>
<dbReference type="FunFam" id="1.10.340.30:FF:000014">
    <property type="entry name" value="Endonuclease III homolog"/>
    <property type="match status" value="1"/>
</dbReference>
<dbReference type="EC" id="3.2.2.-" evidence="7"/>
<feature type="compositionally biased region" description="Basic and acidic residues" evidence="8">
    <location>
        <begin position="513"/>
        <end position="525"/>
    </location>
</feature>
<feature type="compositionally biased region" description="Low complexity" evidence="8">
    <location>
        <begin position="83"/>
        <end position="96"/>
    </location>
</feature>
<sequence length="585" mass="62782">MRRGRKGNSPSNSTPPQPSLARPARAMTTRRVSQETSKYFAAAVASPRRSARVSLSRFAHRERALATATKDVDSEGDKDDSDSGSSGSSGFSPAGSDIEDAVPPGRPVRPRRAPARGKVSASSIVAEATRKRKRTATVVATTAVIKSETSTTETTVEAGSEADQKPASKPRRDRKPARARTDPTTGVVKVEPPSDWEEMYALVKEMRLTGPAKDAAVDTMGCERLASPDASPKDRRFHTLIALMLSSQTKDTVNAVAMARLKSELPPCRDGAPAGLNLDNVLAVEPAVLNSLIYGVGFHNNKTKYIKQAAEILRDRWAGDIPDTIEGLMSLPGVGPKMAHLCMSAPNGWDRVEGVGVDVHVHRITNLWGWNASSGSPTKNPEATRAALESWLPRDRWREINWLLVGFGQTVCLPVGRKCGGCEVGLAGLCRAADRKKVAEGRRMREEGGVLLRKKDEVAKVKMGGLDDCGGGGGGGGVAAATLKNEEEITAVKKEETVETAVKQEAADELVPIKEEAPESPDARPAKTRRRVRGRPHHPTLLCSSITAGKKEPLEMTMPTCRKMAGGQGDCASDAYRPRNAKEET</sequence>
<accession>J3P8R1</accession>
<evidence type="ECO:0000256" key="4">
    <source>
        <dbReference type="ARBA" id="ARBA00023204"/>
    </source>
</evidence>
<evidence type="ECO:0000256" key="6">
    <source>
        <dbReference type="ARBA" id="ARBA00023295"/>
    </source>
</evidence>
<dbReference type="Gene3D" id="1.10.1670.10">
    <property type="entry name" value="Helix-hairpin-Helix base-excision DNA repair enzymes (C-terminal)"/>
    <property type="match status" value="1"/>
</dbReference>
<evidence type="ECO:0000259" key="9">
    <source>
        <dbReference type="SMART" id="SM00478"/>
    </source>
</evidence>
<reference evidence="11" key="4">
    <citation type="journal article" date="2015" name="G3 (Bethesda)">
        <title>Genome sequences of three phytopathogenic species of the Magnaporthaceae family of fungi.</title>
        <authorList>
            <person name="Okagaki L.H."/>
            <person name="Nunes C.C."/>
            <person name="Sailsbery J."/>
            <person name="Clay B."/>
            <person name="Brown D."/>
            <person name="John T."/>
            <person name="Oh Y."/>
            <person name="Young N."/>
            <person name="Fitzgerald M."/>
            <person name="Haas B.J."/>
            <person name="Zeng Q."/>
            <person name="Young S."/>
            <person name="Adiconis X."/>
            <person name="Fan L."/>
            <person name="Levin J.Z."/>
            <person name="Mitchell T.K."/>
            <person name="Okubara P.A."/>
            <person name="Farman M.L."/>
            <person name="Kohn L.M."/>
            <person name="Birren B."/>
            <person name="Ma L.-J."/>
            <person name="Dean R.A."/>
        </authorList>
    </citation>
    <scope>NUCLEOTIDE SEQUENCE</scope>
    <source>
        <strain evidence="11">R3-111a-1</strain>
    </source>
</reference>
<keyword evidence="7" id="KW-0539">Nucleus</keyword>
<dbReference type="HOGENOM" id="CLU_012862_4_1_1"/>
<dbReference type="GeneID" id="20350354"/>
<dbReference type="GO" id="GO:0140078">
    <property type="term" value="F:class I DNA-(apurinic or apyrimidinic site) endonuclease activity"/>
    <property type="evidence" value="ECO:0007669"/>
    <property type="project" value="UniProtKB-EC"/>
</dbReference>
<evidence type="ECO:0000256" key="2">
    <source>
        <dbReference type="ARBA" id="ARBA00022763"/>
    </source>
</evidence>
<dbReference type="eggNOG" id="KOG1921">
    <property type="taxonomic scope" value="Eukaryota"/>
</dbReference>
<dbReference type="STRING" id="644352.J3P8R1"/>
<feature type="region of interest" description="Disordered" evidence="8">
    <location>
        <begin position="1"/>
        <end position="36"/>
    </location>
</feature>
<dbReference type="EnsemblFungi" id="EJT73045">
    <property type="protein sequence ID" value="EJT73045"/>
    <property type="gene ID" value="GGTG_09896"/>
</dbReference>
<dbReference type="OrthoDB" id="2099276at2759"/>
<dbReference type="RefSeq" id="XP_009226019.1">
    <property type="nucleotide sequence ID" value="XM_009227755.1"/>
</dbReference>
<dbReference type="Pfam" id="PF00633">
    <property type="entry name" value="HHH"/>
    <property type="match status" value="1"/>
</dbReference>
<dbReference type="InterPro" id="IPR023170">
    <property type="entry name" value="HhH_base_excis_C"/>
</dbReference>
<keyword evidence="2 7" id="KW-0227">DNA damage</keyword>
<dbReference type="PANTHER" id="PTHR43286">
    <property type="entry name" value="ENDONUCLEASE III-LIKE PROTEIN 1"/>
    <property type="match status" value="1"/>
</dbReference>
<name>J3P8R1_GAET3</name>
<dbReference type="GO" id="GO:0006285">
    <property type="term" value="P:base-excision repair, AP site formation"/>
    <property type="evidence" value="ECO:0007669"/>
    <property type="project" value="UniProtKB-UniRule"/>
</dbReference>
<organism evidence="10">
    <name type="scientific">Gaeumannomyces tritici (strain R3-111a-1)</name>
    <name type="common">Wheat and barley take-all root rot fungus</name>
    <name type="synonym">Gaeumannomyces graminis var. tritici</name>
    <dbReference type="NCBI Taxonomy" id="644352"/>
    <lineage>
        <taxon>Eukaryota</taxon>
        <taxon>Fungi</taxon>
        <taxon>Dikarya</taxon>
        <taxon>Ascomycota</taxon>
        <taxon>Pezizomycotina</taxon>
        <taxon>Sordariomycetes</taxon>
        <taxon>Sordariomycetidae</taxon>
        <taxon>Magnaporthales</taxon>
        <taxon>Magnaporthaceae</taxon>
        <taxon>Gaeumannomyces</taxon>
    </lineage>
</organism>
<reference evidence="12" key="1">
    <citation type="submission" date="2010-07" db="EMBL/GenBank/DDBJ databases">
        <title>The genome sequence of Gaeumannomyces graminis var. tritici strain R3-111a-1.</title>
        <authorList>
            <consortium name="The Broad Institute Genome Sequencing Platform"/>
            <person name="Ma L.-J."/>
            <person name="Dead R."/>
            <person name="Young S."/>
            <person name="Zeng Q."/>
            <person name="Koehrsen M."/>
            <person name="Alvarado L."/>
            <person name="Berlin A."/>
            <person name="Chapman S.B."/>
            <person name="Chen Z."/>
            <person name="Freedman E."/>
            <person name="Gellesch M."/>
            <person name="Goldberg J."/>
            <person name="Griggs A."/>
            <person name="Gujja S."/>
            <person name="Heilman E.R."/>
            <person name="Heiman D."/>
            <person name="Hepburn T."/>
            <person name="Howarth C."/>
            <person name="Jen D."/>
            <person name="Larson L."/>
            <person name="Mehta T."/>
            <person name="Neiman D."/>
            <person name="Pearson M."/>
            <person name="Roberts A."/>
            <person name="Saif S."/>
            <person name="Shea T."/>
            <person name="Shenoy N."/>
            <person name="Sisk P."/>
            <person name="Stolte C."/>
            <person name="Sykes S."/>
            <person name="Walk T."/>
            <person name="White J."/>
            <person name="Yandava C."/>
            <person name="Haas B."/>
            <person name="Nusbaum C."/>
            <person name="Birren B."/>
        </authorList>
    </citation>
    <scope>NUCLEOTIDE SEQUENCE [LARGE SCALE GENOMIC DNA]</scope>
    <source>
        <strain evidence="12">R3-111a-1</strain>
    </source>
</reference>
<evidence type="ECO:0000256" key="5">
    <source>
        <dbReference type="ARBA" id="ARBA00023239"/>
    </source>
</evidence>
<feature type="region of interest" description="Disordered" evidence="8">
    <location>
        <begin position="513"/>
        <end position="551"/>
    </location>
</feature>
<evidence type="ECO:0000313" key="12">
    <source>
        <dbReference type="Proteomes" id="UP000006039"/>
    </source>
</evidence>
<dbReference type="GO" id="GO:0000703">
    <property type="term" value="F:oxidized pyrimidine nucleobase lesion DNA N-glycosylase activity"/>
    <property type="evidence" value="ECO:0007669"/>
    <property type="project" value="UniProtKB-UniRule"/>
</dbReference>
<dbReference type="AlphaFoldDB" id="J3P8R1"/>
<feature type="domain" description="HhH-GPD" evidence="9">
    <location>
        <begin position="245"/>
        <end position="410"/>
    </location>
</feature>
<dbReference type="GO" id="GO:0005634">
    <property type="term" value="C:nucleus"/>
    <property type="evidence" value="ECO:0007669"/>
    <property type="project" value="UniProtKB-SubCell"/>
</dbReference>
<dbReference type="InterPro" id="IPR003265">
    <property type="entry name" value="HhH-GPD_domain"/>
</dbReference>
<comment type="catalytic activity">
    <reaction evidence="7">
        <text>2'-deoxyribonucleotide-(2'-deoxyribose 5'-phosphate)-2'-deoxyribonucleotide-DNA = a 3'-end 2'-deoxyribonucleotide-(2,3-dehydro-2,3-deoxyribose 5'-phosphate)-DNA + a 5'-end 5'-phospho-2'-deoxyribonucleoside-DNA + H(+)</text>
        <dbReference type="Rhea" id="RHEA:66592"/>
        <dbReference type="Rhea" id="RHEA-COMP:13180"/>
        <dbReference type="Rhea" id="RHEA-COMP:16897"/>
        <dbReference type="Rhea" id="RHEA-COMP:17067"/>
        <dbReference type="ChEBI" id="CHEBI:15378"/>
        <dbReference type="ChEBI" id="CHEBI:136412"/>
        <dbReference type="ChEBI" id="CHEBI:157695"/>
        <dbReference type="ChEBI" id="CHEBI:167181"/>
        <dbReference type="EC" id="4.2.99.18"/>
    </reaction>
</comment>
<proteinExistence type="inferred from homology"/>
<comment type="similarity">
    <text evidence="1 7">Belongs to the Nth/MutY family.</text>
</comment>
<reference evidence="11" key="5">
    <citation type="submission" date="2018-04" db="UniProtKB">
        <authorList>
            <consortium name="EnsemblFungi"/>
        </authorList>
    </citation>
    <scope>IDENTIFICATION</scope>
    <source>
        <strain evidence="11">R3-111a-1</strain>
    </source>
</reference>
<evidence type="ECO:0000313" key="11">
    <source>
        <dbReference type="EnsemblFungi" id="EJT73045"/>
    </source>
</evidence>
<dbReference type="EMBL" id="GL385399">
    <property type="protein sequence ID" value="EJT73045.1"/>
    <property type="molecule type" value="Genomic_DNA"/>
</dbReference>
<dbReference type="SMART" id="SM00478">
    <property type="entry name" value="ENDO3c"/>
    <property type="match status" value="1"/>
</dbReference>
<feature type="compositionally biased region" description="Basic residues" evidence="8">
    <location>
        <begin position="168"/>
        <end position="178"/>
    </location>
</feature>
<protein>
    <recommendedName>
        <fullName evidence="7">Endonuclease III homolog</fullName>
        <ecNumber evidence="7">3.2.2.-</ecNumber>
        <ecNumber evidence="7">4.2.99.18</ecNumber>
    </recommendedName>
    <alternativeName>
        <fullName evidence="7">Bifunctional DNA N-glycosylase/DNA-(apurinic or apyrimidinic site) lyase</fullName>
        <shortName evidence="7">DNA glycosylase/AP lyase</shortName>
    </alternativeName>
</protein>
<dbReference type="InterPro" id="IPR011257">
    <property type="entry name" value="DNA_glycosylase"/>
</dbReference>
<feature type="compositionally biased region" description="Basic residues" evidence="8">
    <location>
        <begin position="526"/>
        <end position="538"/>
    </location>
</feature>
<gene>
    <name evidence="11" type="primary">20350354</name>
    <name evidence="7" type="synonym">NTH1</name>
    <name evidence="10" type="ORF">GGTG_09896</name>
</gene>
<reference evidence="10" key="3">
    <citation type="submission" date="2010-09" db="EMBL/GenBank/DDBJ databases">
        <title>Annotation of Gaeumannomyces graminis var. tritici R3-111a-1.</title>
        <authorList>
            <consortium name="The Broad Institute Genome Sequencing Platform"/>
            <person name="Ma L.-J."/>
            <person name="Dead R."/>
            <person name="Young S.K."/>
            <person name="Zeng Q."/>
            <person name="Gargeya S."/>
            <person name="Fitzgerald M."/>
            <person name="Haas B."/>
            <person name="Abouelleil A."/>
            <person name="Alvarado L."/>
            <person name="Arachchi H.M."/>
            <person name="Berlin A."/>
            <person name="Brown A."/>
            <person name="Chapman S.B."/>
            <person name="Chen Z."/>
            <person name="Dunbar C."/>
            <person name="Freedman E."/>
            <person name="Gearin G."/>
            <person name="Gellesch M."/>
            <person name="Goldberg J."/>
            <person name="Griggs A."/>
            <person name="Gujja S."/>
            <person name="Heiman D."/>
            <person name="Howarth C."/>
            <person name="Larson L."/>
            <person name="Lui A."/>
            <person name="MacDonald P.J.P."/>
            <person name="Mehta T."/>
            <person name="Montmayeur A."/>
            <person name="Murphy C."/>
            <person name="Neiman D."/>
            <person name="Pearson M."/>
            <person name="Priest M."/>
            <person name="Roberts A."/>
            <person name="Saif S."/>
            <person name="Shea T."/>
            <person name="Shenoy N."/>
            <person name="Sisk P."/>
            <person name="Stolte C."/>
            <person name="Sykes S."/>
            <person name="Yandava C."/>
            <person name="Wortman J."/>
            <person name="Nusbaum C."/>
            <person name="Birren B."/>
        </authorList>
    </citation>
    <scope>NUCLEOTIDE SEQUENCE</scope>
    <source>
        <strain evidence="10">R3-111a-1</strain>
    </source>
</reference>
<dbReference type="InterPro" id="IPR000445">
    <property type="entry name" value="HhH_motif"/>
</dbReference>
<dbReference type="FunCoup" id="J3P8R1">
    <property type="interactions" value="495"/>
</dbReference>
<feature type="region of interest" description="Disordered" evidence="8">
    <location>
        <begin position="148"/>
        <end position="190"/>
    </location>
</feature>
<dbReference type="VEuPathDB" id="FungiDB:GGTG_09896"/>
<keyword evidence="6 7" id="KW-0326">Glycosidase</keyword>
<evidence type="ECO:0000256" key="1">
    <source>
        <dbReference type="ARBA" id="ARBA00008343"/>
    </source>
</evidence>
<feature type="region of interest" description="Disordered" evidence="8">
    <location>
        <begin position="65"/>
        <end position="136"/>
    </location>
</feature>
<dbReference type="GO" id="GO:0006289">
    <property type="term" value="P:nucleotide-excision repair"/>
    <property type="evidence" value="ECO:0007669"/>
    <property type="project" value="TreeGrafter"/>
</dbReference>
<feature type="region of interest" description="Disordered" evidence="8">
    <location>
        <begin position="564"/>
        <end position="585"/>
    </location>
</feature>
<dbReference type="GO" id="GO:0005739">
    <property type="term" value="C:mitochondrion"/>
    <property type="evidence" value="ECO:0007669"/>
    <property type="project" value="UniProtKB-SubCell"/>
</dbReference>
<evidence type="ECO:0000256" key="3">
    <source>
        <dbReference type="ARBA" id="ARBA00022801"/>
    </source>
</evidence>
<dbReference type="PANTHER" id="PTHR43286:SF1">
    <property type="entry name" value="ENDONUCLEASE III-LIKE PROTEIN 1"/>
    <property type="match status" value="1"/>
</dbReference>
<dbReference type="EC" id="4.2.99.18" evidence="7"/>
<evidence type="ECO:0000256" key="7">
    <source>
        <dbReference type="HAMAP-Rule" id="MF_03183"/>
    </source>
</evidence>
<dbReference type="Gene3D" id="1.10.340.30">
    <property type="entry name" value="Hypothetical protein, domain 2"/>
    <property type="match status" value="1"/>
</dbReference>
<dbReference type="InterPro" id="IPR030841">
    <property type="entry name" value="NTH1"/>
</dbReference>
<keyword evidence="3 7" id="KW-0378">Hydrolase</keyword>
<dbReference type="CDD" id="cd00056">
    <property type="entry name" value="ENDO3c"/>
    <property type="match status" value="1"/>
</dbReference>
<reference evidence="10" key="2">
    <citation type="submission" date="2010-07" db="EMBL/GenBank/DDBJ databases">
        <authorList>
            <consortium name="The Broad Institute Genome Sequencing Platform"/>
            <consortium name="Broad Institute Genome Sequencing Center for Infectious Disease"/>
            <person name="Ma L.-J."/>
            <person name="Dead R."/>
            <person name="Young S."/>
            <person name="Zeng Q."/>
            <person name="Koehrsen M."/>
            <person name="Alvarado L."/>
            <person name="Berlin A."/>
            <person name="Chapman S.B."/>
            <person name="Chen Z."/>
            <person name="Freedman E."/>
            <person name="Gellesch M."/>
            <person name="Goldberg J."/>
            <person name="Griggs A."/>
            <person name="Gujja S."/>
            <person name="Heilman E.R."/>
            <person name="Heiman D."/>
            <person name="Hepburn T."/>
            <person name="Howarth C."/>
            <person name="Jen D."/>
            <person name="Larson L."/>
            <person name="Mehta T."/>
            <person name="Neiman D."/>
            <person name="Pearson M."/>
            <person name="Roberts A."/>
            <person name="Saif S."/>
            <person name="Shea T."/>
            <person name="Shenoy N."/>
            <person name="Sisk P."/>
            <person name="Stolte C."/>
            <person name="Sykes S."/>
            <person name="Walk T."/>
            <person name="White J."/>
            <person name="Yandava C."/>
            <person name="Haas B."/>
            <person name="Nusbaum C."/>
            <person name="Birren B."/>
        </authorList>
    </citation>
    <scope>NUCLEOTIDE SEQUENCE</scope>
    <source>
        <strain evidence="10">R3-111a-1</strain>
    </source>
</reference>
<dbReference type="Pfam" id="PF00730">
    <property type="entry name" value="HhH-GPD"/>
    <property type="match status" value="1"/>
</dbReference>
<evidence type="ECO:0000313" key="10">
    <source>
        <dbReference type="EMBL" id="EJT73045.1"/>
    </source>
</evidence>
<keyword evidence="4 7" id="KW-0234">DNA repair</keyword>
<feature type="compositionally biased region" description="Basic and acidic residues" evidence="8">
    <location>
        <begin position="576"/>
        <end position="585"/>
    </location>
</feature>